<evidence type="ECO:0000313" key="2">
    <source>
        <dbReference type="EMBL" id="QJA74871.1"/>
    </source>
</evidence>
<name>A0A6H1ZU90_9ZZZZ</name>
<sequence length="81" mass="9220">MKTTKNPTVIELKSSEHIKNLAVVSSDGDTLTFYKYVIGPGLIDKETFNVDNFKIEQVYRAALSKTLLVELYDKLKKLKLI</sequence>
<accession>A0A6H1ZU90</accession>
<dbReference type="EMBL" id="MT142854">
    <property type="protein sequence ID" value="QJA89560.1"/>
    <property type="molecule type" value="Genomic_DNA"/>
</dbReference>
<evidence type="ECO:0000313" key="1">
    <source>
        <dbReference type="EMBL" id="QJA50770.1"/>
    </source>
</evidence>
<dbReference type="EMBL" id="MT142126">
    <property type="protein sequence ID" value="QJA74871.1"/>
    <property type="molecule type" value="Genomic_DNA"/>
</dbReference>
<dbReference type="AlphaFoldDB" id="A0A6H1ZU90"/>
<dbReference type="EMBL" id="MT144849">
    <property type="protein sequence ID" value="QJI00414.1"/>
    <property type="molecule type" value="Genomic_DNA"/>
</dbReference>
<organism evidence="1">
    <name type="scientific">viral metagenome</name>
    <dbReference type="NCBI Taxonomy" id="1070528"/>
    <lineage>
        <taxon>unclassified sequences</taxon>
        <taxon>metagenomes</taxon>
        <taxon>organismal metagenomes</taxon>
    </lineage>
</organism>
<protein>
    <submittedName>
        <fullName evidence="1">Uncharacterized protein</fullName>
    </submittedName>
</protein>
<gene>
    <name evidence="2" type="ORF">MM415A01915_0006</name>
    <name evidence="3" type="ORF">MM415B02528_0005</name>
    <name evidence="1" type="ORF">TM448A01894_0007</name>
    <name evidence="4" type="ORF">TM448B01938_0018</name>
</gene>
<reference evidence="1" key="1">
    <citation type="submission" date="2020-03" db="EMBL/GenBank/DDBJ databases">
        <title>The deep terrestrial virosphere.</title>
        <authorList>
            <person name="Holmfeldt K."/>
            <person name="Nilsson E."/>
            <person name="Simone D."/>
            <person name="Lopez-Fernandez M."/>
            <person name="Wu X."/>
            <person name="de Brujin I."/>
            <person name="Lundin D."/>
            <person name="Andersson A."/>
            <person name="Bertilsson S."/>
            <person name="Dopson M."/>
        </authorList>
    </citation>
    <scope>NUCLEOTIDE SEQUENCE</scope>
    <source>
        <strain evidence="2">MM415A01915</strain>
        <strain evidence="3">MM415B02528</strain>
        <strain evidence="1">TM448A01894</strain>
        <strain evidence="4">TM448B01938</strain>
    </source>
</reference>
<evidence type="ECO:0000313" key="3">
    <source>
        <dbReference type="EMBL" id="QJA89560.1"/>
    </source>
</evidence>
<proteinExistence type="predicted"/>
<evidence type="ECO:0000313" key="4">
    <source>
        <dbReference type="EMBL" id="QJI00414.1"/>
    </source>
</evidence>
<dbReference type="EMBL" id="MT144217">
    <property type="protein sequence ID" value="QJA50770.1"/>
    <property type="molecule type" value="Genomic_DNA"/>
</dbReference>